<dbReference type="EMBL" id="ML996692">
    <property type="protein sequence ID" value="KAF2402085.1"/>
    <property type="molecule type" value="Genomic_DNA"/>
</dbReference>
<organism evidence="2 3">
    <name type="scientific">Trichodelitschia bisporula</name>
    <dbReference type="NCBI Taxonomy" id="703511"/>
    <lineage>
        <taxon>Eukaryota</taxon>
        <taxon>Fungi</taxon>
        <taxon>Dikarya</taxon>
        <taxon>Ascomycota</taxon>
        <taxon>Pezizomycotina</taxon>
        <taxon>Dothideomycetes</taxon>
        <taxon>Dothideomycetes incertae sedis</taxon>
        <taxon>Phaeotrichales</taxon>
        <taxon>Phaeotrichaceae</taxon>
        <taxon>Trichodelitschia</taxon>
    </lineage>
</organism>
<feature type="chain" id="PRO_5026062945" evidence="1">
    <location>
        <begin position="20"/>
        <end position="387"/>
    </location>
</feature>
<proteinExistence type="predicted"/>
<keyword evidence="3" id="KW-1185">Reference proteome</keyword>
<dbReference type="Proteomes" id="UP000799640">
    <property type="component" value="Unassembled WGS sequence"/>
</dbReference>
<protein>
    <submittedName>
        <fullName evidence="2">Late sexual development protein</fullName>
    </submittedName>
</protein>
<name>A0A6G1I278_9PEZI</name>
<reference evidence="2" key="1">
    <citation type="journal article" date="2020" name="Stud. Mycol.">
        <title>101 Dothideomycetes genomes: a test case for predicting lifestyles and emergence of pathogens.</title>
        <authorList>
            <person name="Haridas S."/>
            <person name="Albert R."/>
            <person name="Binder M."/>
            <person name="Bloem J."/>
            <person name="Labutti K."/>
            <person name="Salamov A."/>
            <person name="Andreopoulos B."/>
            <person name="Baker S."/>
            <person name="Barry K."/>
            <person name="Bills G."/>
            <person name="Bluhm B."/>
            <person name="Cannon C."/>
            <person name="Castanera R."/>
            <person name="Culley D."/>
            <person name="Daum C."/>
            <person name="Ezra D."/>
            <person name="Gonzalez J."/>
            <person name="Henrissat B."/>
            <person name="Kuo A."/>
            <person name="Liang C."/>
            <person name="Lipzen A."/>
            <person name="Lutzoni F."/>
            <person name="Magnuson J."/>
            <person name="Mondo S."/>
            <person name="Nolan M."/>
            <person name="Ohm R."/>
            <person name="Pangilinan J."/>
            <person name="Park H.-J."/>
            <person name="Ramirez L."/>
            <person name="Alfaro M."/>
            <person name="Sun H."/>
            <person name="Tritt A."/>
            <person name="Yoshinaga Y."/>
            <person name="Zwiers L.-H."/>
            <person name="Turgeon B."/>
            <person name="Goodwin S."/>
            <person name="Spatafora J."/>
            <person name="Crous P."/>
            <person name="Grigoriev I."/>
        </authorList>
    </citation>
    <scope>NUCLEOTIDE SEQUENCE</scope>
    <source>
        <strain evidence="2">CBS 262.69</strain>
    </source>
</reference>
<accession>A0A6G1I278</accession>
<evidence type="ECO:0000313" key="3">
    <source>
        <dbReference type="Proteomes" id="UP000799640"/>
    </source>
</evidence>
<feature type="signal peptide" evidence="1">
    <location>
        <begin position="1"/>
        <end position="19"/>
    </location>
</feature>
<dbReference type="Pfam" id="PF13668">
    <property type="entry name" value="Ferritin_2"/>
    <property type="match status" value="1"/>
</dbReference>
<gene>
    <name evidence="2" type="ORF">EJ06DRAFT_508413</name>
</gene>
<evidence type="ECO:0000256" key="1">
    <source>
        <dbReference type="SAM" id="SignalP"/>
    </source>
</evidence>
<evidence type="ECO:0000313" key="2">
    <source>
        <dbReference type="EMBL" id="KAF2402085.1"/>
    </source>
</evidence>
<dbReference type="AlphaFoldDB" id="A0A6G1I278"/>
<dbReference type="OrthoDB" id="5293813at2759"/>
<sequence length="387" mass="41302">MRSIIATAGLAALVSLASAAPAQAPVNQPPIISDNIQSATLSAPTPKSTNNGEIFPLSDGFPNPSPQQIEVIEIQAHGSLPNGAPPPTISNEGIINLQLIAFNELFEAAFFADLIFNITNHVPGFDIPDPGYRTLVIETLTAALAQEELHLLNANGALKHFNKDPIQPCHYTFPTTNFEDAIALAATFTDVVLGTLQNVIEIFAANGDAALTTGVASVVGQEGEQDGFYRILQNKNLIPNALPFLTTSTRDFAFSALQGFVIPGTCPNENEIPLSIFGVLKLVTPTVKPMDQTLTFSFDLGSTTDFSHYDWSQLTLQYINQQNVPVAEPLTNVRVSGTVITFDALFPFNEFLMNGLTIAAVTVGTGFTSAVDVSKATLFAPALIEVN</sequence>
<keyword evidence="1" id="KW-0732">Signal</keyword>